<proteinExistence type="predicted"/>
<dbReference type="EMBL" id="CAJJDN010000167">
    <property type="protein sequence ID" value="CAD8126370.1"/>
    <property type="molecule type" value="Genomic_DNA"/>
</dbReference>
<gene>
    <name evidence="2" type="ORF">PSON_ATCC_30995.1.T1670006</name>
</gene>
<comment type="caution">
    <text evidence="2">The sequence shown here is derived from an EMBL/GenBank/DDBJ whole genome shotgun (WGS) entry which is preliminary data.</text>
</comment>
<feature type="signal peptide" evidence="1">
    <location>
        <begin position="1"/>
        <end position="22"/>
    </location>
</feature>
<evidence type="ECO:0008006" key="4">
    <source>
        <dbReference type="Google" id="ProtNLM"/>
    </source>
</evidence>
<dbReference type="InterPro" id="IPR002895">
    <property type="entry name" value="Paramecium_SA"/>
</dbReference>
<organism evidence="2 3">
    <name type="scientific">Paramecium sonneborni</name>
    <dbReference type="NCBI Taxonomy" id="65129"/>
    <lineage>
        <taxon>Eukaryota</taxon>
        <taxon>Sar</taxon>
        <taxon>Alveolata</taxon>
        <taxon>Ciliophora</taxon>
        <taxon>Intramacronucleata</taxon>
        <taxon>Oligohymenophorea</taxon>
        <taxon>Peniculida</taxon>
        <taxon>Parameciidae</taxon>
        <taxon>Paramecium</taxon>
    </lineage>
</organism>
<evidence type="ECO:0000313" key="3">
    <source>
        <dbReference type="Proteomes" id="UP000692954"/>
    </source>
</evidence>
<protein>
    <recommendedName>
        <fullName evidence="4">Mini antigen</fullName>
    </recommendedName>
</protein>
<sequence>MMNQVFWLSVLVFSMNCNTIISIDRSCVCKQLNLFFECASNWNCVWNNNTNSCEQKECSSIKDQQICLYSQSCQYRNGKCEYFTKCEDLKGKTISECYQMSLNCRESNGEHCLPHDFEGRCDKFINEGECDKDVDCLWKDSKCILWNNCQQAKQKTLCQRQPYTCDWSETLNICKQQECTKYDNQNTCQIVLLDPNSHFFKICTWNHTQNQCEESRPDALPSDTCATNTFFTYHWSSTKISGYCQQCLSPSVQKPSHKHCLCKSISTQLDCQQNQTCTWKEGSCQENNCSEIDSPQACIELDHCAWFANVCIEFTQCENYKAFSNLECQSINKKCLLSDKLEMCTSKYLECNEHKTDDKCNGSKNSKQELCYWDEKINTCQVWTECSQQQSATYCEFSGACVWNGKCQQIWCSLLNEQQCNHYLTAPNSKEWNYCMLYGDTCQNLKSQNLSRQECYALTYGISTWTSSGCQLCEFPDDNYTKILTYIGLIISML</sequence>
<keyword evidence="3" id="KW-1185">Reference proteome</keyword>
<name>A0A8S1RHD9_9CILI</name>
<dbReference type="Proteomes" id="UP000692954">
    <property type="component" value="Unassembled WGS sequence"/>
</dbReference>
<dbReference type="AlphaFoldDB" id="A0A8S1RHD9"/>
<reference evidence="2" key="1">
    <citation type="submission" date="2021-01" db="EMBL/GenBank/DDBJ databases">
        <authorList>
            <consortium name="Genoscope - CEA"/>
            <person name="William W."/>
        </authorList>
    </citation>
    <scope>NUCLEOTIDE SEQUENCE</scope>
</reference>
<evidence type="ECO:0000313" key="2">
    <source>
        <dbReference type="EMBL" id="CAD8126370.1"/>
    </source>
</evidence>
<accession>A0A8S1RHD9</accession>
<evidence type="ECO:0000256" key="1">
    <source>
        <dbReference type="SAM" id="SignalP"/>
    </source>
</evidence>
<dbReference type="Pfam" id="PF01508">
    <property type="entry name" value="Paramecium_SA"/>
    <property type="match status" value="1"/>
</dbReference>
<keyword evidence="1" id="KW-0732">Signal</keyword>
<feature type="chain" id="PRO_5035783770" description="Mini antigen" evidence="1">
    <location>
        <begin position="23"/>
        <end position="494"/>
    </location>
</feature>